<organism evidence="2 3">
    <name type="scientific">Tichowtungia aerotolerans</name>
    <dbReference type="NCBI Taxonomy" id="2697043"/>
    <lineage>
        <taxon>Bacteria</taxon>
        <taxon>Pseudomonadati</taxon>
        <taxon>Kiritimatiellota</taxon>
        <taxon>Tichowtungiia</taxon>
        <taxon>Tichowtungiales</taxon>
        <taxon>Tichowtungiaceae</taxon>
        <taxon>Tichowtungia</taxon>
    </lineage>
</organism>
<proteinExistence type="predicted"/>
<sequence>MKKYTWTITGFTLGFVLWFFISCLNIDVFETMAVFLSQYEHHELDELFIPIAIIYIFAMIDVSKQQRNLLVEKERLKIYRKMMKAVEHILNNFLQKMMLFKLTAEKTKGFDPKILFFYDHIIDETTEQIKALGSIQKPDERSIENVISLQTTLQSQQKS</sequence>
<dbReference type="Proteomes" id="UP000464954">
    <property type="component" value="Chromosome"/>
</dbReference>
<feature type="transmembrane region" description="Helical" evidence="1">
    <location>
        <begin position="47"/>
        <end position="63"/>
    </location>
</feature>
<evidence type="ECO:0000256" key="1">
    <source>
        <dbReference type="SAM" id="Phobius"/>
    </source>
</evidence>
<evidence type="ECO:0000313" key="2">
    <source>
        <dbReference type="EMBL" id="QHI70169.1"/>
    </source>
</evidence>
<dbReference type="EMBL" id="CP047593">
    <property type="protein sequence ID" value="QHI70169.1"/>
    <property type="molecule type" value="Genomic_DNA"/>
</dbReference>
<feature type="transmembrane region" description="Helical" evidence="1">
    <location>
        <begin position="12"/>
        <end position="35"/>
    </location>
</feature>
<protein>
    <submittedName>
        <fullName evidence="2">Uncharacterized protein</fullName>
    </submittedName>
</protein>
<name>A0A6P1M5U6_9BACT</name>
<accession>A0A6P1M5U6</accession>
<keyword evidence="1" id="KW-1133">Transmembrane helix</keyword>
<keyword evidence="1" id="KW-0812">Transmembrane</keyword>
<keyword evidence="3" id="KW-1185">Reference proteome</keyword>
<dbReference type="PROSITE" id="PS51257">
    <property type="entry name" value="PROKAR_LIPOPROTEIN"/>
    <property type="match status" value="1"/>
</dbReference>
<dbReference type="KEGG" id="taer:GT409_12180"/>
<keyword evidence="1" id="KW-0472">Membrane</keyword>
<evidence type="ECO:0000313" key="3">
    <source>
        <dbReference type="Proteomes" id="UP000464954"/>
    </source>
</evidence>
<gene>
    <name evidence="2" type="ORF">GT409_12180</name>
</gene>
<dbReference type="RefSeq" id="WP_160629347.1">
    <property type="nucleotide sequence ID" value="NZ_CP047593.1"/>
</dbReference>
<dbReference type="AlphaFoldDB" id="A0A6P1M5U6"/>
<reference evidence="2 3" key="1">
    <citation type="submission" date="2020-01" db="EMBL/GenBank/DDBJ databases">
        <title>Ponticoccus aerotolerans gen. nov., sp. nov., an anaerobic bacterium and proposal of Ponticoccusceae fam. nov., Ponticoccusles ord. nov. and Ponticoccuse classis nov. in the phylum Kiritimatiellaeota.</title>
        <authorList>
            <person name="Zhou L.Y."/>
            <person name="Du Z.J."/>
        </authorList>
    </citation>
    <scope>NUCLEOTIDE SEQUENCE [LARGE SCALE GENOMIC DNA]</scope>
    <source>
        <strain evidence="2 3">S-5007</strain>
    </source>
</reference>